<dbReference type="InterPro" id="IPR000522">
    <property type="entry name" value="ABC_transptr_permease_BtuC"/>
</dbReference>
<feature type="transmembrane region" description="Helical" evidence="8">
    <location>
        <begin position="298"/>
        <end position="315"/>
    </location>
</feature>
<reference evidence="9 10" key="1">
    <citation type="submission" date="2019-03" db="EMBL/GenBank/DDBJ databases">
        <title>Genomic Encyclopedia of Type Strains, Phase IV (KMG-IV): sequencing the most valuable type-strain genomes for metagenomic binning, comparative biology and taxonomic classification.</title>
        <authorList>
            <person name="Goeker M."/>
        </authorList>
    </citation>
    <scope>NUCLEOTIDE SEQUENCE [LARGE SCALE GENOMIC DNA]</scope>
    <source>
        <strain evidence="9 10">DSM 45765</strain>
    </source>
</reference>
<protein>
    <submittedName>
        <fullName evidence="9">Iron complex transport system permease protein</fullName>
    </submittedName>
</protein>
<feature type="transmembrane region" description="Helical" evidence="8">
    <location>
        <begin position="80"/>
        <end position="101"/>
    </location>
</feature>
<keyword evidence="4" id="KW-1003">Cell membrane</keyword>
<dbReference type="Proteomes" id="UP000294911">
    <property type="component" value="Unassembled WGS sequence"/>
</dbReference>
<dbReference type="PANTHER" id="PTHR30472:SF1">
    <property type="entry name" value="FE(3+) DICITRATE TRANSPORT SYSTEM PERMEASE PROTEIN FECC-RELATED"/>
    <property type="match status" value="1"/>
</dbReference>
<dbReference type="EMBL" id="SLXQ01000004">
    <property type="protein sequence ID" value="TCP53634.1"/>
    <property type="molecule type" value="Genomic_DNA"/>
</dbReference>
<dbReference type="Pfam" id="PF01032">
    <property type="entry name" value="FecCD"/>
    <property type="match status" value="1"/>
</dbReference>
<comment type="subcellular location">
    <subcellularLocation>
        <location evidence="1">Cell membrane</location>
        <topology evidence="1">Multi-pass membrane protein</topology>
    </subcellularLocation>
</comment>
<keyword evidence="5 8" id="KW-0812">Transmembrane</keyword>
<dbReference type="GO" id="GO:0033214">
    <property type="term" value="P:siderophore-iron import into cell"/>
    <property type="evidence" value="ECO:0007669"/>
    <property type="project" value="TreeGrafter"/>
</dbReference>
<feature type="transmembrane region" description="Helical" evidence="8">
    <location>
        <begin position="138"/>
        <end position="158"/>
    </location>
</feature>
<comment type="caution">
    <text evidence="9">The sequence shown here is derived from an EMBL/GenBank/DDBJ whole genome shotgun (WGS) entry which is preliminary data.</text>
</comment>
<accession>A0A4R2QWI5</accession>
<keyword evidence="3" id="KW-0813">Transport</keyword>
<evidence type="ECO:0000256" key="2">
    <source>
        <dbReference type="ARBA" id="ARBA00007935"/>
    </source>
</evidence>
<evidence type="ECO:0000256" key="8">
    <source>
        <dbReference type="SAM" id="Phobius"/>
    </source>
</evidence>
<dbReference type="InterPro" id="IPR037294">
    <property type="entry name" value="ABC_BtuC-like"/>
</dbReference>
<evidence type="ECO:0000256" key="3">
    <source>
        <dbReference type="ARBA" id="ARBA00022448"/>
    </source>
</evidence>
<proteinExistence type="inferred from homology"/>
<sequence>MVCVVALVSLCLISIAVGARPIGLGEIWQGIVQPGGSEIDAIIRDYRIPRTLLGLLVGVGLGLAGALMQALTRNPLADPGLLGITSGASFGIVFAIAVAGVTAVHGYIWFAFAGALLASTVVSLLGGLGNAGATPVKLAIAGIAMTFLLGSFTSAMVLSDAQTLNRYRFWSAGSLAGQPLEIITQLLPFLVAGTLLALASGPALNSLALGEDVAVSLGHRPRLVRLRGMLAITLLTGAAVALAGPIVFVGLVVPHIARILVGPDQRWLLPTAMLIAPILLLAADVLGRVVARPAEIQIGIIVVFLGVPFFIYLVRRHRLTEL</sequence>
<dbReference type="GO" id="GO:0005886">
    <property type="term" value="C:plasma membrane"/>
    <property type="evidence" value="ECO:0007669"/>
    <property type="project" value="UniProtKB-SubCell"/>
</dbReference>
<keyword evidence="6 8" id="KW-1133">Transmembrane helix</keyword>
<evidence type="ECO:0000256" key="4">
    <source>
        <dbReference type="ARBA" id="ARBA00022475"/>
    </source>
</evidence>
<feature type="transmembrane region" description="Helical" evidence="8">
    <location>
        <begin position="230"/>
        <end position="255"/>
    </location>
</feature>
<organism evidence="9 10">
    <name type="scientific">Tamaricihabitans halophyticus</name>
    <dbReference type="NCBI Taxonomy" id="1262583"/>
    <lineage>
        <taxon>Bacteria</taxon>
        <taxon>Bacillati</taxon>
        <taxon>Actinomycetota</taxon>
        <taxon>Actinomycetes</taxon>
        <taxon>Pseudonocardiales</taxon>
        <taxon>Pseudonocardiaceae</taxon>
        <taxon>Tamaricihabitans</taxon>
    </lineage>
</organism>
<feature type="transmembrane region" description="Helical" evidence="8">
    <location>
        <begin position="267"/>
        <end position="286"/>
    </location>
</feature>
<name>A0A4R2QWI5_9PSEU</name>
<evidence type="ECO:0000313" key="9">
    <source>
        <dbReference type="EMBL" id="TCP53634.1"/>
    </source>
</evidence>
<gene>
    <name evidence="9" type="ORF">EV191_104201</name>
</gene>
<dbReference type="FunFam" id="1.10.3470.10:FF:000001">
    <property type="entry name" value="Vitamin B12 ABC transporter permease BtuC"/>
    <property type="match status" value="1"/>
</dbReference>
<evidence type="ECO:0000256" key="6">
    <source>
        <dbReference type="ARBA" id="ARBA00022989"/>
    </source>
</evidence>
<dbReference type="SUPFAM" id="SSF81345">
    <property type="entry name" value="ABC transporter involved in vitamin B12 uptake, BtuC"/>
    <property type="match status" value="1"/>
</dbReference>
<dbReference type="AlphaFoldDB" id="A0A4R2QWI5"/>
<comment type="similarity">
    <text evidence="2">Belongs to the binding-protein-dependent transport system permease family. FecCD subfamily.</text>
</comment>
<evidence type="ECO:0000256" key="5">
    <source>
        <dbReference type="ARBA" id="ARBA00022692"/>
    </source>
</evidence>
<feature type="transmembrane region" description="Helical" evidence="8">
    <location>
        <begin position="186"/>
        <end position="209"/>
    </location>
</feature>
<evidence type="ECO:0000256" key="7">
    <source>
        <dbReference type="ARBA" id="ARBA00023136"/>
    </source>
</evidence>
<evidence type="ECO:0000256" key="1">
    <source>
        <dbReference type="ARBA" id="ARBA00004651"/>
    </source>
</evidence>
<feature type="transmembrane region" description="Helical" evidence="8">
    <location>
        <begin position="51"/>
        <end position="68"/>
    </location>
</feature>
<dbReference type="Gene3D" id="1.10.3470.10">
    <property type="entry name" value="ABC transporter involved in vitamin B12 uptake, BtuC"/>
    <property type="match status" value="1"/>
</dbReference>
<dbReference type="PANTHER" id="PTHR30472">
    <property type="entry name" value="FERRIC ENTEROBACTIN TRANSPORT SYSTEM PERMEASE PROTEIN"/>
    <property type="match status" value="1"/>
</dbReference>
<evidence type="ECO:0000313" key="10">
    <source>
        <dbReference type="Proteomes" id="UP000294911"/>
    </source>
</evidence>
<dbReference type="GO" id="GO:0022857">
    <property type="term" value="F:transmembrane transporter activity"/>
    <property type="evidence" value="ECO:0007669"/>
    <property type="project" value="InterPro"/>
</dbReference>
<dbReference type="CDD" id="cd06550">
    <property type="entry name" value="TM_ABC_iron-siderophores_like"/>
    <property type="match status" value="1"/>
</dbReference>
<feature type="transmembrane region" description="Helical" evidence="8">
    <location>
        <begin position="107"/>
        <end position="126"/>
    </location>
</feature>
<keyword evidence="7 8" id="KW-0472">Membrane</keyword>
<keyword evidence="10" id="KW-1185">Reference proteome</keyword>